<evidence type="ECO:0000313" key="2">
    <source>
        <dbReference type="EMBL" id="MDA0564682.1"/>
    </source>
</evidence>
<protein>
    <submittedName>
        <fullName evidence="2">Uncharacterized protein</fullName>
    </submittedName>
</protein>
<reference evidence="2" key="1">
    <citation type="submission" date="2021-10" db="EMBL/GenBank/DDBJ databases">
        <title>Streptomonospora sp. nov., isolated from mangrove soil.</title>
        <authorList>
            <person name="Chen X."/>
            <person name="Ge X."/>
            <person name="Liu W."/>
        </authorList>
    </citation>
    <scope>NUCLEOTIDE SEQUENCE</scope>
    <source>
        <strain evidence="2">S1-112</strain>
    </source>
</reference>
<name>A0A9X3NJ41_9ACTN</name>
<accession>A0A9X3NJ41</accession>
<comment type="caution">
    <text evidence="2">The sequence shown here is derived from an EMBL/GenBank/DDBJ whole genome shotgun (WGS) entry which is preliminary data.</text>
</comment>
<feature type="compositionally biased region" description="Pro residues" evidence="1">
    <location>
        <begin position="171"/>
        <end position="181"/>
    </location>
</feature>
<organism evidence="2 3">
    <name type="scientific">Streptomonospora mangrovi</name>
    <dbReference type="NCBI Taxonomy" id="2883123"/>
    <lineage>
        <taxon>Bacteria</taxon>
        <taxon>Bacillati</taxon>
        <taxon>Actinomycetota</taxon>
        <taxon>Actinomycetes</taxon>
        <taxon>Streptosporangiales</taxon>
        <taxon>Nocardiopsidaceae</taxon>
        <taxon>Streptomonospora</taxon>
    </lineage>
</organism>
<dbReference type="RefSeq" id="WP_270071961.1">
    <property type="nucleotide sequence ID" value="NZ_JAJAQC010000014.1"/>
</dbReference>
<feature type="region of interest" description="Disordered" evidence="1">
    <location>
        <begin position="224"/>
        <end position="261"/>
    </location>
</feature>
<feature type="compositionally biased region" description="Low complexity" evidence="1">
    <location>
        <begin position="236"/>
        <end position="250"/>
    </location>
</feature>
<dbReference type="AlphaFoldDB" id="A0A9X3NJ41"/>
<sequence length="362" mass="37100">MREQTAERRRLAAAVLGERAAPAPAEPAAAIVRGTVLDATPHLLVLATATGEVRLLFEAATTFWCGRETGASAVRAGDDVVVRCRPGGWVAERVWVRIARATGVIAARSGDTLEIDAGHALPRREVVVPYRYSGRLGVRHPVLEPGYLFDAVGVWEDSAFHATLPVTTQPPYPVWDAPPRPPARRRRAEERAGGVRLSGTVAWYDPAHDGAAVGGGGAGGVGGGGGEVGDGGDGRGAAAVDGAGRAAAGPPNGPDPRGDLRGAAYPALDPASGHGGCDRAESCLHLPLMSIGTTFTLRNDCTGGVAALPVVACGSAAAHFCDRCTACDSDAQGRLAHLTLMSFLALGGRPETGCFNATMVVG</sequence>
<gene>
    <name evidence="2" type="ORF">LG943_10130</name>
</gene>
<proteinExistence type="predicted"/>
<evidence type="ECO:0000256" key="1">
    <source>
        <dbReference type="SAM" id="MobiDB-lite"/>
    </source>
</evidence>
<dbReference type="Proteomes" id="UP001140076">
    <property type="component" value="Unassembled WGS sequence"/>
</dbReference>
<evidence type="ECO:0000313" key="3">
    <source>
        <dbReference type="Proteomes" id="UP001140076"/>
    </source>
</evidence>
<keyword evidence="3" id="KW-1185">Reference proteome</keyword>
<dbReference type="EMBL" id="JAJAQC010000014">
    <property type="protein sequence ID" value="MDA0564682.1"/>
    <property type="molecule type" value="Genomic_DNA"/>
</dbReference>
<feature type="region of interest" description="Disordered" evidence="1">
    <location>
        <begin position="171"/>
        <end position="192"/>
    </location>
</feature>
<feature type="compositionally biased region" description="Gly residues" evidence="1">
    <location>
        <begin position="224"/>
        <end position="235"/>
    </location>
</feature>